<keyword evidence="1" id="KW-0067">ATP-binding</keyword>
<dbReference type="PROSITE" id="PS50011">
    <property type="entry name" value="PROTEIN_KINASE_DOM"/>
    <property type="match status" value="1"/>
</dbReference>
<name>A0A9Q0MMC0_9DIPT</name>
<evidence type="ECO:0000313" key="3">
    <source>
        <dbReference type="EMBL" id="KAJ6634131.1"/>
    </source>
</evidence>
<dbReference type="Gene3D" id="3.30.200.20">
    <property type="entry name" value="Phosphorylase Kinase, domain 1"/>
    <property type="match status" value="1"/>
</dbReference>
<keyword evidence="3" id="KW-0418">Kinase</keyword>
<protein>
    <submittedName>
        <fullName evidence="3">Cell division cycle 7-related protein kinase</fullName>
    </submittedName>
</protein>
<gene>
    <name evidence="3" type="primary">Cdc7_0</name>
    <name evidence="3" type="ORF">Bhyg_17583</name>
</gene>
<keyword evidence="3" id="KW-0131">Cell cycle</keyword>
<feature type="binding site" evidence="1">
    <location>
        <position position="111"/>
    </location>
    <ligand>
        <name>ATP</name>
        <dbReference type="ChEBI" id="CHEBI:30616"/>
    </ligand>
</feature>
<dbReference type="InterPro" id="IPR000719">
    <property type="entry name" value="Prot_kinase_dom"/>
</dbReference>
<organism evidence="3 4">
    <name type="scientific">Pseudolycoriella hygida</name>
    <dbReference type="NCBI Taxonomy" id="35572"/>
    <lineage>
        <taxon>Eukaryota</taxon>
        <taxon>Metazoa</taxon>
        <taxon>Ecdysozoa</taxon>
        <taxon>Arthropoda</taxon>
        <taxon>Hexapoda</taxon>
        <taxon>Insecta</taxon>
        <taxon>Pterygota</taxon>
        <taxon>Neoptera</taxon>
        <taxon>Endopterygota</taxon>
        <taxon>Diptera</taxon>
        <taxon>Nematocera</taxon>
        <taxon>Sciaroidea</taxon>
        <taxon>Sciaridae</taxon>
        <taxon>Pseudolycoriella</taxon>
    </lineage>
</organism>
<dbReference type="GO" id="GO:0004672">
    <property type="term" value="F:protein kinase activity"/>
    <property type="evidence" value="ECO:0007669"/>
    <property type="project" value="InterPro"/>
</dbReference>
<dbReference type="PROSITE" id="PS00107">
    <property type="entry name" value="PROTEIN_KINASE_ATP"/>
    <property type="match status" value="1"/>
</dbReference>
<keyword evidence="4" id="KW-1185">Reference proteome</keyword>
<keyword evidence="3" id="KW-0132">Cell division</keyword>
<dbReference type="InterPro" id="IPR011009">
    <property type="entry name" value="Kinase-like_dom_sf"/>
</dbReference>
<dbReference type="EMBL" id="WJQU01000982">
    <property type="protein sequence ID" value="KAJ6634131.1"/>
    <property type="molecule type" value="Genomic_DNA"/>
</dbReference>
<keyword evidence="1" id="KW-0547">Nucleotide-binding</keyword>
<comment type="caution">
    <text evidence="3">The sequence shown here is derived from an EMBL/GenBank/DDBJ whole genome shotgun (WGS) entry which is preliminary data.</text>
</comment>
<feature type="domain" description="Protein kinase" evidence="2">
    <location>
        <begin position="77"/>
        <end position="132"/>
    </location>
</feature>
<dbReference type="Proteomes" id="UP001151699">
    <property type="component" value="Unassembled WGS sequence"/>
</dbReference>
<dbReference type="AlphaFoldDB" id="A0A9Q0MMC0"/>
<keyword evidence="3" id="KW-0808">Transferase</keyword>
<dbReference type="OrthoDB" id="10020333at2759"/>
<sequence length="132" mass="15237">MPNPLQASPLDKVIDYRRKKRISAIMEVDTNSDPYREALTSKTDYFPTQNNRLTGIAYPGKLVAELKSQIPDVHKLFKIHRRVGKGKFSTVFLASLRSQQHLPEKRLFALKYLIPTSRLSRIAQELRCLNEI</sequence>
<proteinExistence type="predicted"/>
<evidence type="ECO:0000256" key="1">
    <source>
        <dbReference type="PROSITE-ProRule" id="PRU10141"/>
    </source>
</evidence>
<accession>A0A9Q0MMC0</accession>
<dbReference type="GO" id="GO:0051301">
    <property type="term" value="P:cell division"/>
    <property type="evidence" value="ECO:0007669"/>
    <property type="project" value="UniProtKB-KW"/>
</dbReference>
<evidence type="ECO:0000313" key="4">
    <source>
        <dbReference type="Proteomes" id="UP001151699"/>
    </source>
</evidence>
<dbReference type="InterPro" id="IPR017441">
    <property type="entry name" value="Protein_kinase_ATP_BS"/>
</dbReference>
<feature type="non-terminal residue" evidence="3">
    <location>
        <position position="132"/>
    </location>
</feature>
<reference evidence="3" key="1">
    <citation type="submission" date="2022-07" db="EMBL/GenBank/DDBJ databases">
        <authorList>
            <person name="Trinca V."/>
            <person name="Uliana J.V.C."/>
            <person name="Torres T.T."/>
            <person name="Ward R.J."/>
            <person name="Monesi N."/>
        </authorList>
    </citation>
    <scope>NUCLEOTIDE SEQUENCE</scope>
    <source>
        <strain evidence="3">HSMRA1968</strain>
        <tissue evidence="3">Whole embryos</tissue>
    </source>
</reference>
<dbReference type="GO" id="GO:0005524">
    <property type="term" value="F:ATP binding"/>
    <property type="evidence" value="ECO:0007669"/>
    <property type="project" value="UniProtKB-UniRule"/>
</dbReference>
<evidence type="ECO:0000259" key="2">
    <source>
        <dbReference type="PROSITE" id="PS50011"/>
    </source>
</evidence>
<dbReference type="SUPFAM" id="SSF56112">
    <property type="entry name" value="Protein kinase-like (PK-like)"/>
    <property type="match status" value="1"/>
</dbReference>